<accession>A0A9J6P0X7</accession>
<dbReference type="InterPro" id="IPR018680">
    <property type="entry name" value="DUF2164"/>
</dbReference>
<organism evidence="1 2">
    <name type="scientific">Oceanirhabdus seepicola</name>
    <dbReference type="NCBI Taxonomy" id="2828781"/>
    <lineage>
        <taxon>Bacteria</taxon>
        <taxon>Bacillati</taxon>
        <taxon>Bacillota</taxon>
        <taxon>Clostridia</taxon>
        <taxon>Eubacteriales</taxon>
        <taxon>Clostridiaceae</taxon>
        <taxon>Oceanirhabdus</taxon>
    </lineage>
</organism>
<dbReference type="Proteomes" id="UP001056429">
    <property type="component" value="Unassembled WGS sequence"/>
</dbReference>
<dbReference type="AlphaFoldDB" id="A0A9J6P0X7"/>
<keyword evidence="2" id="KW-1185">Reference proteome</keyword>
<proteinExistence type="predicted"/>
<evidence type="ECO:0000313" key="2">
    <source>
        <dbReference type="Proteomes" id="UP001056429"/>
    </source>
</evidence>
<gene>
    <name evidence="1" type="ORF">KDK92_08890</name>
</gene>
<name>A0A9J6P0X7_9CLOT</name>
<dbReference type="Pfam" id="PF09932">
    <property type="entry name" value="DUF2164"/>
    <property type="match status" value="1"/>
</dbReference>
<dbReference type="RefSeq" id="WP_250858876.1">
    <property type="nucleotide sequence ID" value="NZ_JAGSOJ010000002.1"/>
</dbReference>
<dbReference type="EMBL" id="JAGSOJ010000002">
    <property type="protein sequence ID" value="MCM1989854.1"/>
    <property type="molecule type" value="Genomic_DNA"/>
</dbReference>
<comment type="caution">
    <text evidence="1">The sequence shown here is derived from an EMBL/GenBank/DDBJ whole genome shotgun (WGS) entry which is preliminary data.</text>
</comment>
<evidence type="ECO:0000313" key="1">
    <source>
        <dbReference type="EMBL" id="MCM1989854.1"/>
    </source>
</evidence>
<sequence length="75" mass="8906">MGRKIKISNEKRNELIGKIKEYFYEERDEDLGDLAASMILDFIIEEIAPEFYNQGVYDSYTYMTDRIEDVLSLQK</sequence>
<protein>
    <submittedName>
        <fullName evidence="1">DUF2164 domain-containing protein</fullName>
    </submittedName>
</protein>
<reference evidence="1" key="1">
    <citation type="journal article" date="2021" name="mSystems">
        <title>Bacteria and Archaea Synergistically Convert Glycine Betaine to Biogenic Methane in the Formosa Cold Seep of the South China Sea.</title>
        <authorList>
            <person name="Li L."/>
            <person name="Zhang W."/>
            <person name="Zhang S."/>
            <person name="Song L."/>
            <person name="Sun Q."/>
            <person name="Zhang H."/>
            <person name="Xiang H."/>
            <person name="Dong X."/>
        </authorList>
    </citation>
    <scope>NUCLEOTIDE SEQUENCE</scope>
    <source>
        <strain evidence="1">ZWT</strain>
    </source>
</reference>
<reference evidence="1" key="2">
    <citation type="submission" date="2021-04" db="EMBL/GenBank/DDBJ databases">
        <authorList>
            <person name="Dong X."/>
        </authorList>
    </citation>
    <scope>NUCLEOTIDE SEQUENCE</scope>
    <source>
        <strain evidence="1">ZWT</strain>
    </source>
</reference>